<dbReference type="PANTHER" id="PTHR30461:SF19">
    <property type="entry name" value="SITE-SPECIFIC RECOMBINASE RESOLVASE FAMILY"/>
    <property type="match status" value="1"/>
</dbReference>
<evidence type="ECO:0000259" key="1">
    <source>
        <dbReference type="PROSITE" id="PS51736"/>
    </source>
</evidence>
<dbReference type="SMART" id="SM00857">
    <property type="entry name" value="Resolvase"/>
    <property type="match status" value="1"/>
</dbReference>
<comment type="caution">
    <text evidence="2">The sequence shown here is derived from an EMBL/GenBank/DDBJ whole genome shotgun (WGS) entry which is preliminary data.</text>
</comment>
<dbReference type="Pfam" id="PF00239">
    <property type="entry name" value="Resolvase"/>
    <property type="match status" value="1"/>
</dbReference>
<protein>
    <submittedName>
        <fullName evidence="2">Recombinase family protein</fullName>
    </submittedName>
</protein>
<dbReference type="AlphaFoldDB" id="A0A934VA14"/>
<dbReference type="CDD" id="cd03768">
    <property type="entry name" value="SR_ResInv"/>
    <property type="match status" value="1"/>
</dbReference>
<dbReference type="SUPFAM" id="SSF53041">
    <property type="entry name" value="Resolvase-like"/>
    <property type="match status" value="1"/>
</dbReference>
<dbReference type="InterPro" id="IPR050639">
    <property type="entry name" value="SSR_resolvase"/>
</dbReference>
<dbReference type="PROSITE" id="PS51736">
    <property type="entry name" value="RECOMBINASES_3"/>
    <property type="match status" value="1"/>
</dbReference>
<name>A0A934VA14_9BACT</name>
<dbReference type="Gene3D" id="3.40.50.1390">
    <property type="entry name" value="Resolvase, N-terminal catalytic domain"/>
    <property type="match status" value="1"/>
</dbReference>
<dbReference type="GO" id="GO:0000150">
    <property type="term" value="F:DNA strand exchange activity"/>
    <property type="evidence" value="ECO:0007669"/>
    <property type="project" value="InterPro"/>
</dbReference>
<evidence type="ECO:0000313" key="2">
    <source>
        <dbReference type="EMBL" id="MBK1815738.1"/>
    </source>
</evidence>
<gene>
    <name evidence="2" type="ORF">JIN84_08925</name>
</gene>
<dbReference type="InterPro" id="IPR006119">
    <property type="entry name" value="Resolv_N"/>
</dbReference>
<evidence type="ECO:0000313" key="3">
    <source>
        <dbReference type="Proteomes" id="UP000600139"/>
    </source>
</evidence>
<dbReference type="RefSeq" id="WP_200350695.1">
    <property type="nucleotide sequence ID" value="NZ_BAABHZ010000008.1"/>
</dbReference>
<dbReference type="Proteomes" id="UP000600139">
    <property type="component" value="Unassembled WGS sequence"/>
</dbReference>
<dbReference type="InterPro" id="IPR036162">
    <property type="entry name" value="Resolvase-like_N_sf"/>
</dbReference>
<organism evidence="2 3">
    <name type="scientific">Luteolibacter yonseiensis</name>
    <dbReference type="NCBI Taxonomy" id="1144680"/>
    <lineage>
        <taxon>Bacteria</taxon>
        <taxon>Pseudomonadati</taxon>
        <taxon>Verrucomicrobiota</taxon>
        <taxon>Verrucomicrobiia</taxon>
        <taxon>Verrucomicrobiales</taxon>
        <taxon>Verrucomicrobiaceae</taxon>
        <taxon>Luteolibacter</taxon>
    </lineage>
</organism>
<reference evidence="2" key="1">
    <citation type="submission" date="2021-01" db="EMBL/GenBank/DDBJ databases">
        <title>Modified the classification status of verrucomicrobia.</title>
        <authorList>
            <person name="Feng X."/>
        </authorList>
    </citation>
    <scope>NUCLEOTIDE SEQUENCE</scope>
    <source>
        <strain evidence="2">JCM 18052</strain>
    </source>
</reference>
<feature type="domain" description="Resolvase/invertase-type recombinase catalytic" evidence="1">
    <location>
        <begin position="9"/>
        <end position="158"/>
    </location>
</feature>
<dbReference type="EMBL" id="JAENIK010000009">
    <property type="protein sequence ID" value="MBK1815738.1"/>
    <property type="molecule type" value="Genomic_DNA"/>
</dbReference>
<sequence>MKRENARTPVAILVRVSTAKQETDRQVHELREVATANRWKVVEVIEEQVSGNAAEADRAGIERAMELARSGSIRKVLVHEVSRVARRNSTAHRFVEDLEGCGVSLYWHAQRIETLLPSGKRNPAASIMFSLLAEMARNERETLVERIKSGLEEARRKGHTLGRPAGSVQTRDEMLAKHRDVVRHLRAGHSIRHTAKITGKGVSTVQRVKAAMQPVFGKVDYIAADQRGTFVELPTLTGR</sequence>
<dbReference type="PANTHER" id="PTHR30461">
    <property type="entry name" value="DNA-INVERTASE FROM LAMBDOID PROPHAGE"/>
    <property type="match status" value="1"/>
</dbReference>
<proteinExistence type="predicted"/>
<dbReference type="GO" id="GO:0003677">
    <property type="term" value="F:DNA binding"/>
    <property type="evidence" value="ECO:0007669"/>
    <property type="project" value="InterPro"/>
</dbReference>
<accession>A0A934VA14</accession>
<keyword evidence="3" id="KW-1185">Reference proteome</keyword>